<evidence type="ECO:0000313" key="3">
    <source>
        <dbReference type="EMBL" id="AZS26379.1"/>
    </source>
</evidence>
<feature type="chain" id="PRO_5036212850" description="Lipoprotein" evidence="1">
    <location>
        <begin position="28"/>
        <end position="136"/>
    </location>
</feature>
<dbReference type="PROSITE" id="PS51257">
    <property type="entry name" value="PROKAR_LIPOPROTEIN"/>
    <property type="match status" value="1"/>
</dbReference>
<dbReference type="EMBL" id="CP034672">
    <property type="protein sequence ID" value="AZS26379.1"/>
    <property type="molecule type" value="Genomic_DNA"/>
</dbReference>
<protein>
    <recommendedName>
        <fullName evidence="5">Lipoprotein</fullName>
    </recommendedName>
</protein>
<name>A0A7U6FS89_VIBAN</name>
<organism evidence="3 4">
    <name type="scientific">Vibrio anguillarum</name>
    <name type="common">Listonella anguillarum</name>
    <dbReference type="NCBI Taxonomy" id="55601"/>
    <lineage>
        <taxon>Bacteria</taxon>
        <taxon>Pseudomonadati</taxon>
        <taxon>Pseudomonadota</taxon>
        <taxon>Gammaproteobacteria</taxon>
        <taxon>Vibrionales</taxon>
        <taxon>Vibrionaceae</taxon>
        <taxon>Vibrio</taxon>
    </lineage>
</organism>
<evidence type="ECO:0000313" key="4">
    <source>
        <dbReference type="Proteomes" id="UP000256923"/>
    </source>
</evidence>
<gene>
    <name evidence="2" type="ORF">DYL72_15065</name>
    <name evidence="3" type="ORF">DYL72_15865</name>
</gene>
<evidence type="ECO:0008006" key="5">
    <source>
        <dbReference type="Google" id="ProtNLM"/>
    </source>
</evidence>
<evidence type="ECO:0000256" key="1">
    <source>
        <dbReference type="SAM" id="SignalP"/>
    </source>
</evidence>
<keyword evidence="1" id="KW-0732">Signal</keyword>
<accession>A0A7U6FS89</accession>
<reference evidence="3 4" key="1">
    <citation type="submission" date="2018-12" db="EMBL/GenBank/DDBJ databases">
        <title>Characterization and Draft Genome of Vibrio anguillarum J360 Marine Pathogen Isolated from an Outbreak in Lumpfish (Cyclopterus lumpus).</title>
        <authorList>
            <person name="Vasquez J.I."/>
            <person name="Cao T."/>
            <person name="Chakraborty S."/>
            <person name="Gnanagobal H."/>
            <person name="Wescot J."/>
            <person name="Boyce D."/>
            <person name="Santander J."/>
        </authorList>
    </citation>
    <scope>NUCLEOTIDE SEQUENCE [LARGE SCALE GENOMIC DNA]</scope>
    <source>
        <strain evidence="3 4">J360</strain>
    </source>
</reference>
<feature type="signal peptide" evidence="1">
    <location>
        <begin position="1"/>
        <end position="27"/>
    </location>
</feature>
<evidence type="ECO:0000313" key="2">
    <source>
        <dbReference type="EMBL" id="AZS26226.1"/>
    </source>
</evidence>
<dbReference type="Proteomes" id="UP000256923">
    <property type="component" value="Chromosome 1"/>
</dbReference>
<dbReference type="AlphaFoldDB" id="A0A7U6FS89"/>
<dbReference type="EMBL" id="CP034672">
    <property type="protein sequence ID" value="AZS26226.1"/>
    <property type="molecule type" value="Genomic_DNA"/>
</dbReference>
<sequence length="136" mass="15294">MAMNIRRQLRIAALTSLAVSLTGCDVAEIAQQMGLNSNDTTVYLPPMVELQIDENETAYALGYDKCPSGNNWFLALPLKHPEGCLKLEPNTVEMKVSLRSLSGENWTEVWRVSRKNDSVTLIRPNGFEIRNAEQRK</sequence>
<dbReference type="RefSeq" id="WP_116285060.1">
    <property type="nucleotide sequence ID" value="NZ_CP034672.1"/>
</dbReference>
<proteinExistence type="predicted"/>